<sequence>MLVLRDPEVARRIVAPEIRQLVEQRFLDICAEEAYEPDVHGYMIVVEAGDSVRDLEEESGCPLLAAACPCFEVLEELDSCYEMVFVPGDGDFGIVIFIPKREGIDPDLLAVCAEYAVPAP</sequence>
<dbReference type="AlphaFoldDB" id="A0A935UHL4"/>
<proteinExistence type="predicted"/>
<reference evidence="1 2" key="1">
    <citation type="submission" date="2020-10" db="EMBL/GenBank/DDBJ databases">
        <title>Connecting structure to function with the recovery of over 1000 high-quality activated sludge metagenome-assembled genomes encoding full-length rRNA genes using long-read sequencing.</title>
        <authorList>
            <person name="Singleton C.M."/>
            <person name="Petriglieri F."/>
            <person name="Kristensen J.M."/>
            <person name="Kirkegaard R.H."/>
            <person name="Michaelsen T.Y."/>
            <person name="Andersen M.H."/>
            <person name="Karst S.M."/>
            <person name="Dueholm M.S."/>
            <person name="Nielsen P.H."/>
            <person name="Albertsen M."/>
        </authorList>
    </citation>
    <scope>NUCLEOTIDE SEQUENCE [LARGE SCALE GENOMIC DNA]</scope>
    <source>
        <strain evidence="1">EsbW_18-Q3-R4-48_BATAC.285</strain>
    </source>
</reference>
<organism evidence="1 2">
    <name type="scientific">Candidatus Accumulibacter proximus</name>
    <dbReference type="NCBI Taxonomy" id="2954385"/>
    <lineage>
        <taxon>Bacteria</taxon>
        <taxon>Pseudomonadati</taxon>
        <taxon>Pseudomonadota</taxon>
        <taxon>Betaproteobacteria</taxon>
        <taxon>Candidatus Accumulibacter</taxon>
    </lineage>
</organism>
<evidence type="ECO:0000313" key="2">
    <source>
        <dbReference type="Proteomes" id="UP000697998"/>
    </source>
</evidence>
<name>A0A935UHL4_9PROT</name>
<comment type="caution">
    <text evidence="1">The sequence shown here is derived from an EMBL/GenBank/DDBJ whole genome shotgun (WGS) entry which is preliminary data.</text>
</comment>
<evidence type="ECO:0000313" key="1">
    <source>
        <dbReference type="EMBL" id="MBK7675864.1"/>
    </source>
</evidence>
<accession>A0A935UHL4</accession>
<gene>
    <name evidence="1" type="ORF">IPJ27_14515</name>
</gene>
<dbReference type="Proteomes" id="UP000697998">
    <property type="component" value="Unassembled WGS sequence"/>
</dbReference>
<protein>
    <submittedName>
        <fullName evidence="1">Uncharacterized protein</fullName>
    </submittedName>
</protein>
<dbReference type="EMBL" id="JADJMH010000014">
    <property type="protein sequence ID" value="MBK7675864.1"/>
    <property type="molecule type" value="Genomic_DNA"/>
</dbReference>